<keyword evidence="3" id="KW-1185">Reference proteome</keyword>
<dbReference type="InParanoid" id="A0A2T2ZU26"/>
<dbReference type="Gene3D" id="3.90.550.10">
    <property type="entry name" value="Spore Coat Polysaccharide Biosynthesis Protein SpsA, Chain A"/>
    <property type="match status" value="1"/>
</dbReference>
<reference evidence="2 3" key="1">
    <citation type="journal article" date="2018" name="Mycol. Prog.">
        <title>Coniella lustricola, a new species from submerged detritus.</title>
        <authorList>
            <person name="Raudabaugh D.B."/>
            <person name="Iturriaga T."/>
            <person name="Carver A."/>
            <person name="Mondo S."/>
            <person name="Pangilinan J."/>
            <person name="Lipzen A."/>
            <person name="He G."/>
            <person name="Amirebrahimi M."/>
            <person name="Grigoriev I.V."/>
            <person name="Miller A.N."/>
        </authorList>
    </citation>
    <scope>NUCLEOTIDE SEQUENCE [LARGE SCALE GENOMIC DNA]</scope>
    <source>
        <strain evidence="2 3">B22-T-1</strain>
    </source>
</reference>
<dbReference type="GO" id="GO:0051479">
    <property type="term" value="P:mannosylglycerate biosynthetic process"/>
    <property type="evidence" value="ECO:0007669"/>
    <property type="project" value="InterPro"/>
</dbReference>
<protein>
    <submittedName>
        <fullName evidence="2">Mannosyl-3-phosphoglycerate synthase</fullName>
    </submittedName>
</protein>
<dbReference type="GO" id="GO:0005737">
    <property type="term" value="C:cytoplasm"/>
    <property type="evidence" value="ECO:0007669"/>
    <property type="project" value="InterPro"/>
</dbReference>
<organism evidence="2 3">
    <name type="scientific">Coniella lustricola</name>
    <dbReference type="NCBI Taxonomy" id="2025994"/>
    <lineage>
        <taxon>Eukaryota</taxon>
        <taxon>Fungi</taxon>
        <taxon>Dikarya</taxon>
        <taxon>Ascomycota</taxon>
        <taxon>Pezizomycotina</taxon>
        <taxon>Sordariomycetes</taxon>
        <taxon>Sordariomycetidae</taxon>
        <taxon>Diaporthales</taxon>
        <taxon>Schizoparmaceae</taxon>
        <taxon>Coniella</taxon>
    </lineage>
</organism>
<evidence type="ECO:0000256" key="1">
    <source>
        <dbReference type="SAM" id="MobiDB-lite"/>
    </source>
</evidence>
<dbReference type="OrthoDB" id="10013407at2759"/>
<dbReference type="SUPFAM" id="SSF53448">
    <property type="entry name" value="Nucleotide-diphospho-sugar transferases"/>
    <property type="match status" value="1"/>
</dbReference>
<dbReference type="Pfam" id="PF09488">
    <property type="entry name" value="Osmo_MPGsynth"/>
    <property type="match status" value="1"/>
</dbReference>
<name>A0A2T2ZU26_9PEZI</name>
<accession>A0A2T2ZU26</accession>
<dbReference type="InterPro" id="IPR012812">
    <property type="entry name" value="Osmo_MPG_synth"/>
</dbReference>
<dbReference type="AlphaFoldDB" id="A0A2T2ZU26"/>
<proteinExistence type="predicted"/>
<feature type="region of interest" description="Disordered" evidence="1">
    <location>
        <begin position="31"/>
        <end position="55"/>
    </location>
</feature>
<gene>
    <name evidence="2" type="ORF">BD289DRAFT_378441</name>
</gene>
<sequence>MRLTAPASTTHVGRVEIRGLQRIVELDTLGTSTGPVRLPRTPHDPLTPDAQGHQSPVIATESVSSQDLYKIQSRTAIVVPCKDESLDNMQGVWAAVPASSLLIVVSASDPETYACERDALRAFCQQTGRNALCIHQGDPKVARAVTAAGMAEFVDQDGNGLVHKGKGEAMAVGIALAATAHNMGNVPVYYKYIGFVDADNLVPGSVQEYCRAFSAGLFLAQAQDSMVRISWASKPKIHNGQLEFKKSGRSSEIVNRWLNKLLSELDAKVETVAGDNATDTHTGQLICTGNAGEHAMTISLALKLRVANGYAIEPFHFLDMIERFAGQAREAASPALTPPISPVPIMTETGTTMQILQIRTINPHFHADKGEEHVAKMWKHGLSAIYHSPLTESAALSQFREELRRTISGHEDLDESSKLPTSKDLLAEQAVDVKTDLWQPERCRIYQPLASANLFKLRKDLETEEGSFWFSGMKHVGTGLAL</sequence>
<dbReference type="Proteomes" id="UP000241462">
    <property type="component" value="Unassembled WGS sequence"/>
</dbReference>
<dbReference type="EMBL" id="KZ678693">
    <property type="protein sequence ID" value="PSR76840.1"/>
    <property type="molecule type" value="Genomic_DNA"/>
</dbReference>
<evidence type="ECO:0000313" key="2">
    <source>
        <dbReference type="EMBL" id="PSR76840.1"/>
    </source>
</evidence>
<dbReference type="GO" id="GO:0050504">
    <property type="term" value="F:mannosyl-3-phosphoglycerate synthase activity"/>
    <property type="evidence" value="ECO:0007669"/>
    <property type="project" value="InterPro"/>
</dbReference>
<evidence type="ECO:0000313" key="3">
    <source>
        <dbReference type="Proteomes" id="UP000241462"/>
    </source>
</evidence>
<dbReference type="InterPro" id="IPR029044">
    <property type="entry name" value="Nucleotide-diphossugar_trans"/>
</dbReference>